<comment type="caution">
    <text evidence="1">The sequence shown here is derived from an EMBL/GenBank/DDBJ whole genome shotgun (WGS) entry which is preliminary data.</text>
</comment>
<protein>
    <submittedName>
        <fullName evidence="1">Uncharacterized protein</fullName>
    </submittedName>
</protein>
<reference evidence="1" key="1">
    <citation type="journal article" date="2014" name="Front. Microbiol.">
        <title>High frequency of phylogenetically diverse reductive dehalogenase-homologous genes in deep subseafloor sedimentary metagenomes.</title>
        <authorList>
            <person name="Kawai M."/>
            <person name="Futagami T."/>
            <person name="Toyoda A."/>
            <person name="Takaki Y."/>
            <person name="Nishi S."/>
            <person name="Hori S."/>
            <person name="Arai W."/>
            <person name="Tsubouchi T."/>
            <person name="Morono Y."/>
            <person name="Uchiyama I."/>
            <person name="Ito T."/>
            <person name="Fujiyama A."/>
            <person name="Inagaki F."/>
            <person name="Takami H."/>
        </authorList>
    </citation>
    <scope>NUCLEOTIDE SEQUENCE</scope>
    <source>
        <strain evidence="1">Expedition CK06-06</strain>
    </source>
</reference>
<gene>
    <name evidence="1" type="ORF">S01H1_17334</name>
</gene>
<name>X0S7C4_9ZZZZ</name>
<proteinExistence type="predicted"/>
<evidence type="ECO:0000313" key="1">
    <source>
        <dbReference type="EMBL" id="GAF71096.1"/>
    </source>
</evidence>
<accession>X0S7C4</accession>
<dbReference type="EMBL" id="BARS01009186">
    <property type="protein sequence ID" value="GAF71096.1"/>
    <property type="molecule type" value="Genomic_DNA"/>
</dbReference>
<dbReference type="AlphaFoldDB" id="X0S7C4"/>
<organism evidence="1">
    <name type="scientific">marine sediment metagenome</name>
    <dbReference type="NCBI Taxonomy" id="412755"/>
    <lineage>
        <taxon>unclassified sequences</taxon>
        <taxon>metagenomes</taxon>
        <taxon>ecological metagenomes</taxon>
    </lineage>
</organism>
<sequence>MFGLDDFGLLVFATSGEEDFKVYTWKDKCKEPDFYDWSNKGNARSESERPSTDCWK</sequence>